<name>A0A1H0K0I0_9BACI</name>
<accession>A0A1H0K0I0</accession>
<dbReference type="Pfam" id="PF00583">
    <property type="entry name" value="Acetyltransf_1"/>
    <property type="match status" value="1"/>
</dbReference>
<dbReference type="Gene3D" id="3.40.630.30">
    <property type="match status" value="1"/>
</dbReference>
<protein>
    <submittedName>
        <fullName evidence="4">Predicted N-acetyltransferase YhbS</fullName>
    </submittedName>
</protein>
<dbReference type="STRING" id="745820.SAMN04488053_11560"/>
<proteinExistence type="predicted"/>
<evidence type="ECO:0000256" key="1">
    <source>
        <dbReference type="ARBA" id="ARBA00022679"/>
    </source>
</evidence>
<dbReference type="InterPro" id="IPR050832">
    <property type="entry name" value="Bact_Acetyltransf"/>
</dbReference>
<evidence type="ECO:0000313" key="4">
    <source>
        <dbReference type="EMBL" id="SDO49447.1"/>
    </source>
</evidence>
<dbReference type="CDD" id="cd04301">
    <property type="entry name" value="NAT_SF"/>
    <property type="match status" value="1"/>
</dbReference>
<gene>
    <name evidence="4" type="ORF">SAMN04488053_11560</name>
</gene>
<dbReference type="GO" id="GO:0016747">
    <property type="term" value="F:acyltransferase activity, transferring groups other than amino-acyl groups"/>
    <property type="evidence" value="ECO:0007669"/>
    <property type="project" value="InterPro"/>
</dbReference>
<reference evidence="5" key="1">
    <citation type="submission" date="2016-10" db="EMBL/GenBank/DDBJ databases">
        <authorList>
            <person name="Varghese N."/>
            <person name="Submissions S."/>
        </authorList>
    </citation>
    <scope>NUCLEOTIDE SEQUENCE [LARGE SCALE GENOMIC DNA]</scope>
    <source>
        <strain evidence="5">CGMCC 1.10369</strain>
    </source>
</reference>
<keyword evidence="5" id="KW-1185">Reference proteome</keyword>
<evidence type="ECO:0000313" key="5">
    <source>
        <dbReference type="Proteomes" id="UP000198778"/>
    </source>
</evidence>
<dbReference type="SUPFAM" id="SSF55729">
    <property type="entry name" value="Acyl-CoA N-acyltransferases (Nat)"/>
    <property type="match status" value="1"/>
</dbReference>
<organism evidence="4 5">
    <name type="scientific">Alkalicoccus daliensis</name>
    <dbReference type="NCBI Taxonomy" id="745820"/>
    <lineage>
        <taxon>Bacteria</taxon>
        <taxon>Bacillati</taxon>
        <taxon>Bacillota</taxon>
        <taxon>Bacilli</taxon>
        <taxon>Bacillales</taxon>
        <taxon>Bacillaceae</taxon>
        <taxon>Alkalicoccus</taxon>
    </lineage>
</organism>
<evidence type="ECO:0000259" key="3">
    <source>
        <dbReference type="PROSITE" id="PS51186"/>
    </source>
</evidence>
<dbReference type="Proteomes" id="UP000198778">
    <property type="component" value="Unassembled WGS sequence"/>
</dbReference>
<sequence length="163" mass="18752">MIIKEASPEDAEIIQYLMRQAFQVYNHENPPSGALKETIEEITMALINGHRALIAYENQKPVGVVRFSAEEEGWYFSRLSVLPEKQGRGIAKQLVDRLEQLALEEENTYLYCKVRKSAQKNIALYETWGYELFHEEIIHKPGGIQIEAVSMEKTLAARKEKAR</sequence>
<dbReference type="OrthoDB" id="2594246at2"/>
<dbReference type="RefSeq" id="WP_090844018.1">
    <property type="nucleotide sequence ID" value="NZ_FNIL01000015.1"/>
</dbReference>
<dbReference type="PANTHER" id="PTHR43877">
    <property type="entry name" value="AMINOALKYLPHOSPHONATE N-ACETYLTRANSFERASE-RELATED-RELATED"/>
    <property type="match status" value="1"/>
</dbReference>
<dbReference type="AlphaFoldDB" id="A0A1H0K0I0"/>
<keyword evidence="1 4" id="KW-0808">Transferase</keyword>
<keyword evidence="2" id="KW-0012">Acyltransferase</keyword>
<dbReference type="EMBL" id="FNIL01000015">
    <property type="protein sequence ID" value="SDO49447.1"/>
    <property type="molecule type" value="Genomic_DNA"/>
</dbReference>
<dbReference type="PROSITE" id="PS51186">
    <property type="entry name" value="GNAT"/>
    <property type="match status" value="1"/>
</dbReference>
<dbReference type="InterPro" id="IPR000182">
    <property type="entry name" value="GNAT_dom"/>
</dbReference>
<evidence type="ECO:0000256" key="2">
    <source>
        <dbReference type="ARBA" id="ARBA00023315"/>
    </source>
</evidence>
<dbReference type="InterPro" id="IPR016181">
    <property type="entry name" value="Acyl_CoA_acyltransferase"/>
</dbReference>
<feature type="domain" description="N-acetyltransferase" evidence="3">
    <location>
        <begin position="1"/>
        <end position="156"/>
    </location>
</feature>